<evidence type="ECO:0000313" key="7">
    <source>
        <dbReference type="EMBL" id="AFX99277.1"/>
    </source>
</evidence>
<evidence type="ECO:0000256" key="2">
    <source>
        <dbReference type="ARBA" id="ARBA00022490"/>
    </source>
</evidence>
<dbReference type="InterPro" id="IPR037004">
    <property type="entry name" value="Exonuc_VII_ssu_sf"/>
</dbReference>
<keyword evidence="2" id="KW-0963">Cytoplasm</keyword>
<sequence length="62" mass="6974">MCELEVIVDNLQQGESSLHDTIAAYDRGIALKKYCQNELKKALFQAKHVSLNESIQHSGNKD</sequence>
<evidence type="ECO:0000256" key="5">
    <source>
        <dbReference type="ARBA" id="ARBA00022839"/>
    </source>
</evidence>
<reference evidence="7 8" key="1">
    <citation type="journal article" date="2012" name="Proc. Natl. Acad. Sci. U.S.A.">
        <title>Genome streamlining and chemical defense in a coral reef symbiosis.</title>
        <authorList>
            <person name="Kwan J.C."/>
            <person name="Donia M.S."/>
            <person name="Han A.W."/>
            <person name="Hirose E."/>
            <person name="Haygood M.G."/>
            <person name="Schmidt E.W."/>
        </authorList>
    </citation>
    <scope>NUCLEOTIDE SEQUENCE [LARGE SCALE GENOMIC DNA]</scope>
    <source>
        <strain evidence="7 8">L2</strain>
    </source>
</reference>
<dbReference type="InterPro" id="IPR003761">
    <property type="entry name" value="Exonuc_VII_S"/>
</dbReference>
<dbReference type="eggNOG" id="COG1722">
    <property type="taxonomic scope" value="Bacteria"/>
</dbReference>
<comment type="similarity">
    <text evidence="1">Belongs to the XseB family.</text>
</comment>
<evidence type="ECO:0000256" key="4">
    <source>
        <dbReference type="ARBA" id="ARBA00022801"/>
    </source>
</evidence>
<evidence type="ECO:0000313" key="8">
    <source>
        <dbReference type="Proteomes" id="UP000010077"/>
    </source>
</evidence>
<dbReference type="AlphaFoldDB" id="K7YP14"/>
<name>K7YP14_9PROT</name>
<keyword evidence="4 7" id="KW-0378">Hydrolase</keyword>
<dbReference type="GO" id="GO:0008855">
    <property type="term" value="F:exodeoxyribonuclease VII activity"/>
    <property type="evidence" value="ECO:0007669"/>
    <property type="project" value="UniProtKB-UniRule"/>
</dbReference>
<dbReference type="STRING" id="1193729.A1OE_1099"/>
<dbReference type="SUPFAM" id="SSF116842">
    <property type="entry name" value="XseB-like"/>
    <property type="match status" value="1"/>
</dbReference>
<evidence type="ECO:0000256" key="6">
    <source>
        <dbReference type="NCBIfam" id="TIGR01280"/>
    </source>
</evidence>
<keyword evidence="5" id="KW-0269">Exonuclease</keyword>
<gene>
    <name evidence="7" type="primary">xseB</name>
    <name evidence="7" type="ORF">A1OE_1099</name>
</gene>
<dbReference type="EC" id="3.1.11.6" evidence="6"/>
<keyword evidence="8" id="KW-1185">Reference proteome</keyword>
<dbReference type="GO" id="GO:0009318">
    <property type="term" value="C:exodeoxyribonuclease VII complex"/>
    <property type="evidence" value="ECO:0007669"/>
    <property type="project" value="UniProtKB-UniRule"/>
</dbReference>
<dbReference type="HOGENOM" id="CLU_145918_0_3_5"/>
<organism evidence="7 8">
    <name type="scientific">Candidatus Endolissoclinum faulkneri L2</name>
    <dbReference type="NCBI Taxonomy" id="1193729"/>
    <lineage>
        <taxon>Bacteria</taxon>
        <taxon>Pseudomonadati</taxon>
        <taxon>Pseudomonadota</taxon>
        <taxon>Alphaproteobacteria</taxon>
        <taxon>Rhodospirillales</taxon>
        <taxon>Rhodospirillaceae</taxon>
        <taxon>Candidatus Endolissoclinum</taxon>
    </lineage>
</organism>
<dbReference type="KEGG" id="thal:A1OE_1099"/>
<dbReference type="NCBIfam" id="TIGR01280">
    <property type="entry name" value="xseB"/>
    <property type="match status" value="1"/>
</dbReference>
<keyword evidence="3" id="KW-0540">Nuclease</keyword>
<protein>
    <recommendedName>
        <fullName evidence="6">Exodeoxyribonuclease VII small subunit</fullName>
        <ecNumber evidence="6">3.1.11.6</ecNumber>
    </recommendedName>
</protein>
<proteinExistence type="inferred from homology"/>
<dbReference type="Gene3D" id="1.10.287.1040">
    <property type="entry name" value="Exonuclease VII, small subunit"/>
    <property type="match status" value="1"/>
</dbReference>
<dbReference type="Pfam" id="PF02609">
    <property type="entry name" value="Exonuc_VII_S"/>
    <property type="match status" value="1"/>
</dbReference>
<accession>K7YP14</accession>
<dbReference type="GO" id="GO:0006308">
    <property type="term" value="P:DNA catabolic process"/>
    <property type="evidence" value="ECO:0007669"/>
    <property type="project" value="UniProtKB-UniRule"/>
</dbReference>
<dbReference type="Proteomes" id="UP000010077">
    <property type="component" value="Chromosome"/>
</dbReference>
<evidence type="ECO:0000256" key="3">
    <source>
        <dbReference type="ARBA" id="ARBA00022722"/>
    </source>
</evidence>
<evidence type="ECO:0000256" key="1">
    <source>
        <dbReference type="ARBA" id="ARBA00009998"/>
    </source>
</evidence>
<dbReference type="EMBL" id="CP003539">
    <property type="protein sequence ID" value="AFX99277.1"/>
    <property type="molecule type" value="Genomic_DNA"/>
</dbReference>